<organism evidence="1 2">
    <name type="scientific">Fusarium pseudoanthophilum</name>
    <dbReference type="NCBI Taxonomy" id="48495"/>
    <lineage>
        <taxon>Eukaryota</taxon>
        <taxon>Fungi</taxon>
        <taxon>Dikarya</taxon>
        <taxon>Ascomycota</taxon>
        <taxon>Pezizomycotina</taxon>
        <taxon>Sordariomycetes</taxon>
        <taxon>Hypocreomycetidae</taxon>
        <taxon>Hypocreales</taxon>
        <taxon>Nectriaceae</taxon>
        <taxon>Fusarium</taxon>
        <taxon>Fusarium fujikuroi species complex</taxon>
    </lineage>
</organism>
<name>A0A8H5PQM2_9HYPO</name>
<reference evidence="1 2" key="1">
    <citation type="submission" date="2020-05" db="EMBL/GenBank/DDBJ databases">
        <title>Identification and distribution of gene clusters putatively required for synthesis of sphingolipid metabolism inhibitors in phylogenetically diverse species of the filamentous fungus Fusarium.</title>
        <authorList>
            <person name="Kim H.-S."/>
            <person name="Busman M."/>
            <person name="Brown D.W."/>
            <person name="Divon H."/>
            <person name="Uhlig S."/>
            <person name="Proctor R.H."/>
        </authorList>
    </citation>
    <scope>NUCLEOTIDE SEQUENCE [LARGE SCALE GENOMIC DNA]</scope>
    <source>
        <strain evidence="1 2">NRRL 25211</strain>
    </source>
</reference>
<proteinExistence type="predicted"/>
<dbReference type="Proteomes" id="UP000544095">
    <property type="component" value="Unassembled WGS sequence"/>
</dbReference>
<gene>
    <name evidence="1" type="ORF">FPANT_2143</name>
</gene>
<dbReference type="EMBL" id="JAAOAR010000086">
    <property type="protein sequence ID" value="KAF5600697.1"/>
    <property type="molecule type" value="Genomic_DNA"/>
</dbReference>
<protein>
    <submittedName>
        <fullName evidence="1">Uncharacterized protein</fullName>
    </submittedName>
</protein>
<evidence type="ECO:0000313" key="1">
    <source>
        <dbReference type="EMBL" id="KAF5600697.1"/>
    </source>
</evidence>
<evidence type="ECO:0000313" key="2">
    <source>
        <dbReference type="Proteomes" id="UP000544095"/>
    </source>
</evidence>
<accession>A0A8H5PQM2</accession>
<dbReference type="AlphaFoldDB" id="A0A8H5PQM2"/>
<comment type="caution">
    <text evidence="1">The sequence shown here is derived from an EMBL/GenBank/DDBJ whole genome shotgun (WGS) entry which is preliminary data.</text>
</comment>
<sequence>MVKEYFLAPHFDAPAPPRGLIKLGTVLSNLWQFSPCNVDRLQPIPDSQLFPVETQDSVDIDVLNLHSDHHPLTERALGLIGRGPRAPSRHPEGDYKVISCEHLDTLGFAPTESYVKDTIENLDDECLKPSSRSKRPVYMVTGLKIARGAKCSSRISSRAVVGRDFSLPRNPLVSLAVSFGHHSESVIESSWSSLVDFIVAFKVVQVWINHKGEVKFEEYNKKAVMEFEPSSEEISRTLLSEGGTGSI</sequence>
<keyword evidence="2" id="KW-1185">Reference proteome</keyword>